<dbReference type="GO" id="GO:0005829">
    <property type="term" value="C:cytosol"/>
    <property type="evidence" value="ECO:0007669"/>
    <property type="project" value="TreeGrafter"/>
</dbReference>
<dbReference type="Pfam" id="PF02811">
    <property type="entry name" value="PHP"/>
    <property type="match status" value="1"/>
</dbReference>
<proteinExistence type="predicted"/>
<keyword evidence="2" id="KW-0378">Hydrolase</keyword>
<dbReference type="InterPro" id="IPR004013">
    <property type="entry name" value="PHP_dom"/>
</dbReference>
<reference evidence="2 3" key="1">
    <citation type="submission" date="2015-09" db="EMBL/GenBank/DDBJ databases">
        <authorList>
            <consortium name="Pathogen Informatics"/>
        </authorList>
    </citation>
    <scope>NUCLEOTIDE SEQUENCE [LARGE SCALE GENOMIC DNA]</scope>
    <source>
        <strain evidence="2 3">2789STDY5608823</strain>
    </source>
</reference>
<dbReference type="InterPro" id="IPR016195">
    <property type="entry name" value="Pol/histidinol_Pase-like"/>
</dbReference>
<dbReference type="SUPFAM" id="SSF89550">
    <property type="entry name" value="PHP domain-like"/>
    <property type="match status" value="1"/>
</dbReference>
<evidence type="ECO:0000313" key="2">
    <source>
        <dbReference type="EMBL" id="CUO02087.1"/>
    </source>
</evidence>
<organism evidence="2 3">
    <name type="scientific">Collinsella aerofaciens</name>
    <dbReference type="NCBI Taxonomy" id="74426"/>
    <lineage>
        <taxon>Bacteria</taxon>
        <taxon>Bacillati</taxon>
        <taxon>Actinomycetota</taxon>
        <taxon>Coriobacteriia</taxon>
        <taxon>Coriobacteriales</taxon>
        <taxon>Coriobacteriaceae</taxon>
        <taxon>Collinsella</taxon>
    </lineage>
</organism>
<evidence type="ECO:0000313" key="3">
    <source>
        <dbReference type="Proteomes" id="UP000095468"/>
    </source>
</evidence>
<dbReference type="InterPro" id="IPR050243">
    <property type="entry name" value="PHP_phosphatase"/>
</dbReference>
<dbReference type="Gene3D" id="3.20.20.140">
    <property type="entry name" value="Metal-dependent hydrolases"/>
    <property type="match status" value="1"/>
</dbReference>
<dbReference type="EMBL" id="CYYP01000007">
    <property type="protein sequence ID" value="CUO02087.1"/>
    <property type="molecule type" value="Genomic_DNA"/>
</dbReference>
<dbReference type="RefSeq" id="WP_055286222.1">
    <property type="nucleotide sequence ID" value="NZ_CYYP01000007.1"/>
</dbReference>
<sequence length="273" mass="30259">MPYLLSCDIHTHTMFSAHAYSTIEENVYWAAERGLQVLGSADHLSSMVTACPNDLRSYQFFINQDIWPRIWSGVLVLRGAEADIVSLDGSLFGEDTPVTLDIAGDSYSRQHSLFDLVTRNLDYLVASVHNPQIAEGATLAQTTEMYINALEHPKVFMLGHTGRSGVPFDIDEVLLAAKAKHKIIEINNHSLEHGVDTEHWAVCRKIAERCAELGVGIGVSTDAHIGMAIGKLDYARKMLDEIHFPLDLIVTRDRETLLREMAAAGVCDLRNGM</sequence>
<dbReference type="GO" id="GO:0042578">
    <property type="term" value="F:phosphoric ester hydrolase activity"/>
    <property type="evidence" value="ECO:0007669"/>
    <property type="project" value="TreeGrafter"/>
</dbReference>
<dbReference type="SMART" id="SM00481">
    <property type="entry name" value="POLIIIAc"/>
    <property type="match status" value="1"/>
</dbReference>
<protein>
    <submittedName>
        <fullName evidence="2">Probable phosphatase YcdX</fullName>
        <ecNumber evidence="2">3.1.3.-</ecNumber>
    </submittedName>
</protein>
<dbReference type="EC" id="3.1.3.-" evidence="2"/>
<dbReference type="CDD" id="cd07437">
    <property type="entry name" value="PHP_HisPPase_Ycdx_like"/>
    <property type="match status" value="1"/>
</dbReference>
<name>A0A174BN69_9ACTN</name>
<dbReference type="PANTHER" id="PTHR36928:SF1">
    <property type="entry name" value="PHOSPHATASE YCDX-RELATED"/>
    <property type="match status" value="1"/>
</dbReference>
<dbReference type="Proteomes" id="UP000095468">
    <property type="component" value="Unassembled WGS sequence"/>
</dbReference>
<dbReference type="PANTHER" id="PTHR36928">
    <property type="entry name" value="PHOSPHATASE YCDX-RELATED"/>
    <property type="match status" value="1"/>
</dbReference>
<dbReference type="GO" id="GO:0008270">
    <property type="term" value="F:zinc ion binding"/>
    <property type="evidence" value="ECO:0007669"/>
    <property type="project" value="TreeGrafter"/>
</dbReference>
<dbReference type="InterPro" id="IPR003141">
    <property type="entry name" value="Pol/His_phosphatase_N"/>
</dbReference>
<gene>
    <name evidence="2" type="primary">ycdX</name>
    <name evidence="2" type="ORF">ERS852381_00950</name>
</gene>
<dbReference type="AlphaFoldDB" id="A0A174BN69"/>
<evidence type="ECO:0000259" key="1">
    <source>
        <dbReference type="SMART" id="SM00481"/>
    </source>
</evidence>
<feature type="domain" description="Polymerase/histidinol phosphatase N-terminal" evidence="1">
    <location>
        <begin position="7"/>
        <end position="86"/>
    </location>
</feature>
<accession>A0A174BN69</accession>